<keyword evidence="7" id="KW-0175">Coiled coil</keyword>
<dbReference type="GO" id="GO:0008270">
    <property type="term" value="F:zinc ion binding"/>
    <property type="evidence" value="ECO:0007669"/>
    <property type="project" value="UniProtKB-KW"/>
</dbReference>
<evidence type="ECO:0000256" key="3">
    <source>
        <dbReference type="ARBA" id="ARBA00022771"/>
    </source>
</evidence>
<evidence type="ECO:0000256" key="2">
    <source>
        <dbReference type="ARBA" id="ARBA00022723"/>
    </source>
</evidence>
<dbReference type="SMART" id="SM00980">
    <property type="entry name" value="THAP"/>
    <property type="match status" value="1"/>
</dbReference>
<dbReference type="Pfam" id="PF05485">
    <property type="entry name" value="THAP"/>
    <property type="match status" value="1"/>
</dbReference>
<evidence type="ECO:0000256" key="1">
    <source>
        <dbReference type="ARBA" id="ARBA00001968"/>
    </source>
</evidence>
<organism evidence="9 10">
    <name type="scientific">Trichogramma kaykai</name>
    <dbReference type="NCBI Taxonomy" id="54128"/>
    <lineage>
        <taxon>Eukaryota</taxon>
        <taxon>Metazoa</taxon>
        <taxon>Ecdysozoa</taxon>
        <taxon>Arthropoda</taxon>
        <taxon>Hexapoda</taxon>
        <taxon>Insecta</taxon>
        <taxon>Pterygota</taxon>
        <taxon>Neoptera</taxon>
        <taxon>Endopterygota</taxon>
        <taxon>Hymenoptera</taxon>
        <taxon>Apocrita</taxon>
        <taxon>Proctotrupomorpha</taxon>
        <taxon>Chalcidoidea</taxon>
        <taxon>Trichogrammatidae</taxon>
        <taxon>Trichogramma</taxon>
    </lineage>
</organism>
<evidence type="ECO:0000256" key="7">
    <source>
        <dbReference type="SAM" id="Coils"/>
    </source>
</evidence>
<evidence type="ECO:0000256" key="4">
    <source>
        <dbReference type="ARBA" id="ARBA00022833"/>
    </source>
</evidence>
<protein>
    <recommendedName>
        <fullName evidence="8">THAP-type domain-containing protein</fullName>
    </recommendedName>
</protein>
<dbReference type="Proteomes" id="UP001627154">
    <property type="component" value="Unassembled WGS sequence"/>
</dbReference>
<dbReference type="Pfam" id="PF13613">
    <property type="entry name" value="HTH_Tnp_4"/>
    <property type="match status" value="1"/>
</dbReference>
<keyword evidence="4" id="KW-0862">Zinc</keyword>
<comment type="cofactor">
    <cofactor evidence="1">
        <name>a divalent metal cation</name>
        <dbReference type="ChEBI" id="CHEBI:60240"/>
    </cofactor>
</comment>
<evidence type="ECO:0000256" key="5">
    <source>
        <dbReference type="ARBA" id="ARBA00023125"/>
    </source>
</evidence>
<dbReference type="EMBL" id="JBJJXI010000092">
    <property type="protein sequence ID" value="KAL3394553.1"/>
    <property type="molecule type" value="Genomic_DNA"/>
</dbReference>
<feature type="domain" description="THAP-type" evidence="8">
    <location>
        <begin position="1"/>
        <end position="91"/>
    </location>
</feature>
<keyword evidence="10" id="KW-1185">Reference proteome</keyword>
<dbReference type="Pfam" id="PF13359">
    <property type="entry name" value="DDE_Tnp_4"/>
    <property type="match status" value="1"/>
</dbReference>
<gene>
    <name evidence="9" type="ORF">TKK_011544</name>
</gene>
<evidence type="ECO:0000256" key="6">
    <source>
        <dbReference type="PROSITE-ProRule" id="PRU00309"/>
    </source>
</evidence>
<dbReference type="InterPro" id="IPR006612">
    <property type="entry name" value="THAP_Znf"/>
</dbReference>
<accession>A0ABD2WN56</accession>
<feature type="coiled-coil region" evidence="7">
    <location>
        <begin position="110"/>
        <end position="137"/>
    </location>
</feature>
<evidence type="ECO:0000259" key="8">
    <source>
        <dbReference type="PROSITE" id="PS50950"/>
    </source>
</evidence>
<name>A0ABD2WN56_9HYME</name>
<keyword evidence="5 6" id="KW-0238">DNA-binding</keyword>
<dbReference type="PANTHER" id="PTHR23080">
    <property type="entry name" value="THAP DOMAIN PROTEIN"/>
    <property type="match status" value="1"/>
</dbReference>
<dbReference type="SUPFAM" id="SSF57716">
    <property type="entry name" value="Glucocorticoid receptor-like (DNA-binding domain)"/>
    <property type="match status" value="1"/>
</dbReference>
<reference evidence="9 10" key="1">
    <citation type="journal article" date="2024" name="bioRxiv">
        <title>A reference genome for Trichogramma kaykai: A tiny desert-dwelling parasitoid wasp with competing sex-ratio distorters.</title>
        <authorList>
            <person name="Culotta J."/>
            <person name="Lindsey A.R."/>
        </authorList>
    </citation>
    <scope>NUCLEOTIDE SEQUENCE [LARGE SCALE GENOMIC DNA]</scope>
    <source>
        <strain evidence="9 10">KSX58</strain>
    </source>
</reference>
<evidence type="ECO:0000313" key="9">
    <source>
        <dbReference type="EMBL" id="KAL3394553.1"/>
    </source>
</evidence>
<dbReference type="PROSITE" id="PS50950">
    <property type="entry name" value="ZF_THAP"/>
    <property type="match status" value="1"/>
</dbReference>
<keyword evidence="2" id="KW-0479">Metal-binding</keyword>
<dbReference type="InterPro" id="IPR027805">
    <property type="entry name" value="Transposase_HTH_dom"/>
</dbReference>
<evidence type="ECO:0000313" key="10">
    <source>
        <dbReference type="Proteomes" id="UP001627154"/>
    </source>
</evidence>
<dbReference type="InterPro" id="IPR027806">
    <property type="entry name" value="HARBI1_dom"/>
</dbReference>
<dbReference type="AlphaFoldDB" id="A0ABD2WN56"/>
<dbReference type="GO" id="GO:0003677">
    <property type="term" value="F:DNA binding"/>
    <property type="evidence" value="ECO:0007669"/>
    <property type="project" value="UniProtKB-UniRule"/>
</dbReference>
<keyword evidence="3 6" id="KW-0863">Zinc-finger</keyword>
<sequence length="482" mass="54310">MGLACAVVGCTNTAQNKPGFSFFRFPKVQNRVHKNYDNLRKLSLKRKETWIRCLKQGPLSEKELNYKRVCQEHFISGKPAKLEDEMHPDWAPCKNLGYTAGCALKKDAALDCHIRAAERAKKKCENEEETASEIIESDIVDEQIVSINEAMDLKMNEKLDDSIWNEKIDTDNDEPTINEFSTNNKFTQTDLESNDEKTLYYTGLPNAELLFLIHATVHSYLKPIRNKAALTTFQELILSLIKIRLNLPFTDLAYRFDISVSTASRIFRKTINVLAVCFSNLIVWPDRDVLLSTQPHYFSPSFKRVTVIIDCFEIYVEGSESLLANAESWSQYKHNKTIKVLVGITGQGTISFLSKAWGGRTSDKHIVENSGFLDHIIPGDVVLADRGFLIKDSLDSIGASLNIPAFTKGVNQLHPMDIEETRKLANVRIHVERVIGGLKNKFKILIGTLPVEMLHCNNSGDSFIDEILTTCGALHNLCPAIT</sequence>
<proteinExistence type="predicted"/>
<comment type="caution">
    <text evidence="9">The sequence shown here is derived from an EMBL/GenBank/DDBJ whole genome shotgun (WGS) entry which is preliminary data.</text>
</comment>